<feature type="region of interest" description="Disordered" evidence="1">
    <location>
        <begin position="54"/>
        <end position="92"/>
    </location>
</feature>
<organism evidence="2 3">
    <name type="scientific">Haematococcus lacustris</name>
    <name type="common">Green alga</name>
    <name type="synonym">Haematococcus pluvialis</name>
    <dbReference type="NCBI Taxonomy" id="44745"/>
    <lineage>
        <taxon>Eukaryota</taxon>
        <taxon>Viridiplantae</taxon>
        <taxon>Chlorophyta</taxon>
        <taxon>core chlorophytes</taxon>
        <taxon>Chlorophyceae</taxon>
        <taxon>CS clade</taxon>
        <taxon>Chlamydomonadales</taxon>
        <taxon>Haematococcaceae</taxon>
        <taxon>Haematococcus</taxon>
    </lineage>
</organism>
<dbReference type="Proteomes" id="UP000485058">
    <property type="component" value="Unassembled WGS sequence"/>
</dbReference>
<name>A0A699ZX68_HAELA</name>
<feature type="compositionally biased region" description="Polar residues" evidence="1">
    <location>
        <begin position="54"/>
        <end position="64"/>
    </location>
</feature>
<protein>
    <submittedName>
        <fullName evidence="2">Uncharacterized protein</fullName>
    </submittedName>
</protein>
<evidence type="ECO:0000313" key="2">
    <source>
        <dbReference type="EMBL" id="GFH22868.1"/>
    </source>
</evidence>
<sequence length="166" mass="18172">MRRITQRAASSLGPYRSYRIARIARSSQPKSHDSRTQGIRPHFDRIWYNTASNPPSSYVKQQPVCSPRPSSHLGLSSVYQQQQQKDTVSCRPPDPQLLVSKAGAAFGHADADPQPAGVLLAGASTRVWTDMVFKLDPSSRLLLCAPSNSAADLLAQRVMDKGVSEL</sequence>
<keyword evidence="3" id="KW-1185">Reference proteome</keyword>
<dbReference type="EMBL" id="BLLF01002141">
    <property type="protein sequence ID" value="GFH22868.1"/>
    <property type="molecule type" value="Genomic_DNA"/>
</dbReference>
<reference evidence="2 3" key="1">
    <citation type="submission" date="2020-02" db="EMBL/GenBank/DDBJ databases">
        <title>Draft genome sequence of Haematococcus lacustris strain NIES-144.</title>
        <authorList>
            <person name="Morimoto D."/>
            <person name="Nakagawa S."/>
            <person name="Yoshida T."/>
            <person name="Sawayama S."/>
        </authorList>
    </citation>
    <scope>NUCLEOTIDE SEQUENCE [LARGE SCALE GENOMIC DNA]</scope>
    <source>
        <strain evidence="2 3">NIES-144</strain>
    </source>
</reference>
<evidence type="ECO:0000313" key="3">
    <source>
        <dbReference type="Proteomes" id="UP000485058"/>
    </source>
</evidence>
<feature type="compositionally biased region" description="Polar residues" evidence="1">
    <location>
        <begin position="73"/>
        <end position="87"/>
    </location>
</feature>
<comment type="caution">
    <text evidence="2">The sequence shown here is derived from an EMBL/GenBank/DDBJ whole genome shotgun (WGS) entry which is preliminary data.</text>
</comment>
<proteinExistence type="predicted"/>
<gene>
    <name evidence="2" type="ORF">HaLaN_20390</name>
</gene>
<dbReference type="AlphaFoldDB" id="A0A699ZX68"/>
<evidence type="ECO:0000256" key="1">
    <source>
        <dbReference type="SAM" id="MobiDB-lite"/>
    </source>
</evidence>
<accession>A0A699ZX68</accession>